<dbReference type="STRING" id="554155.C5FLX4"/>
<reference evidence="2" key="1">
    <citation type="journal article" date="2012" name="MBio">
        <title>Comparative genome analysis of Trichophyton rubrum and related dermatophytes reveals candidate genes involved in infection.</title>
        <authorList>
            <person name="Martinez D.A."/>
            <person name="Oliver B.G."/>
            <person name="Graeser Y."/>
            <person name="Goldberg J.M."/>
            <person name="Li W."/>
            <person name="Martinez-Rossi N.M."/>
            <person name="Monod M."/>
            <person name="Shelest E."/>
            <person name="Barton R.C."/>
            <person name="Birch E."/>
            <person name="Brakhage A.A."/>
            <person name="Chen Z."/>
            <person name="Gurr S.J."/>
            <person name="Heiman D."/>
            <person name="Heitman J."/>
            <person name="Kosti I."/>
            <person name="Rossi A."/>
            <person name="Saif S."/>
            <person name="Samalova M."/>
            <person name="Saunders C.W."/>
            <person name="Shea T."/>
            <person name="Summerbell R.C."/>
            <person name="Xu J."/>
            <person name="Young S."/>
            <person name="Zeng Q."/>
            <person name="Birren B.W."/>
            <person name="Cuomo C.A."/>
            <person name="White T.C."/>
        </authorList>
    </citation>
    <scope>NUCLEOTIDE SEQUENCE [LARGE SCALE GENOMIC DNA]</scope>
    <source>
        <strain evidence="2">ATCC MYA-4605 / CBS 113480</strain>
    </source>
</reference>
<dbReference type="GeneID" id="9229331"/>
<dbReference type="OrthoDB" id="42525at2759"/>
<dbReference type="AlphaFoldDB" id="C5FLX4"/>
<proteinExistence type="predicted"/>
<gene>
    <name evidence="1" type="ORF">MCYG_03515</name>
</gene>
<organism evidence="1 2">
    <name type="scientific">Arthroderma otae (strain ATCC MYA-4605 / CBS 113480)</name>
    <name type="common">Microsporum canis</name>
    <dbReference type="NCBI Taxonomy" id="554155"/>
    <lineage>
        <taxon>Eukaryota</taxon>
        <taxon>Fungi</taxon>
        <taxon>Dikarya</taxon>
        <taxon>Ascomycota</taxon>
        <taxon>Pezizomycotina</taxon>
        <taxon>Eurotiomycetes</taxon>
        <taxon>Eurotiomycetidae</taxon>
        <taxon>Onygenales</taxon>
        <taxon>Arthrodermataceae</taxon>
        <taxon>Microsporum</taxon>
    </lineage>
</organism>
<dbReference type="PANTHER" id="PTHR35332:SF2">
    <property type="entry name" value="REGULATION OF ENOLASE PROTEIN 1"/>
    <property type="match status" value="1"/>
</dbReference>
<evidence type="ECO:0000313" key="2">
    <source>
        <dbReference type="Proteomes" id="UP000002035"/>
    </source>
</evidence>
<sequence length="200" mass="22678">MASWRFKNTEQPVPSPEELKTNFTIKAPPSTDIWSKPPSTHRFNAPMLFKTMPLASFQRASVRVSAKWITLYDQGGLIIALDRPEKWIKAGIEFVEGVPRCSTVARDRWADWSLSPIPAGEDLAGCDEVGVTIEMKRRPKDQTLWVYAVKEDGERVPMREVTWLFEDEEKLECWVGVYVCRPSSEAGLGDLTVSFSQLDV</sequence>
<dbReference type="RefSeq" id="XP_002848009.1">
    <property type="nucleotide sequence ID" value="XM_002847963.1"/>
</dbReference>
<dbReference type="eggNOG" id="ENOG502S8JK">
    <property type="taxonomic scope" value="Eukaryota"/>
</dbReference>
<dbReference type="PANTHER" id="PTHR35332">
    <property type="entry name" value="REGULATION OF ENOLASE PROTEIN 1"/>
    <property type="match status" value="1"/>
</dbReference>
<dbReference type="Proteomes" id="UP000002035">
    <property type="component" value="Unassembled WGS sequence"/>
</dbReference>
<dbReference type="OMA" id="DVWSKPP"/>
<dbReference type="VEuPathDB" id="FungiDB:MCYG_03515"/>
<dbReference type="InterPro" id="IPR009784">
    <property type="entry name" value="DUF1349"/>
</dbReference>
<evidence type="ECO:0000313" key="1">
    <source>
        <dbReference type="EMBL" id="EEQ30696.1"/>
    </source>
</evidence>
<evidence type="ECO:0008006" key="3">
    <source>
        <dbReference type="Google" id="ProtNLM"/>
    </source>
</evidence>
<name>C5FLX4_ARTOC</name>
<protein>
    <recommendedName>
        <fullName evidence="3">DUF1349 domain-containing protein</fullName>
    </recommendedName>
</protein>
<keyword evidence="2" id="KW-1185">Reference proteome</keyword>
<dbReference type="EMBL" id="DS995703">
    <property type="protein sequence ID" value="EEQ30696.1"/>
    <property type="molecule type" value="Genomic_DNA"/>
</dbReference>
<dbReference type="Pfam" id="PF07081">
    <property type="entry name" value="DUF1349"/>
    <property type="match status" value="1"/>
</dbReference>
<dbReference type="Gene3D" id="2.60.120.200">
    <property type="match status" value="1"/>
</dbReference>
<dbReference type="HOGENOM" id="CLU_077442_2_0_1"/>
<accession>C5FLX4</accession>